<dbReference type="Gene3D" id="2.10.70.100">
    <property type="match status" value="1"/>
</dbReference>
<keyword evidence="3" id="KW-0597">Phosphoprotein</keyword>
<dbReference type="CDD" id="cd00130">
    <property type="entry name" value="PAS"/>
    <property type="match status" value="1"/>
</dbReference>
<proteinExistence type="predicted"/>
<dbReference type="InterPro" id="IPR010982">
    <property type="entry name" value="Lambda_DNA-bd_dom_sf"/>
</dbReference>
<evidence type="ECO:0000313" key="9">
    <source>
        <dbReference type="Proteomes" id="UP000474159"/>
    </source>
</evidence>
<dbReference type="Gene3D" id="1.10.260.40">
    <property type="entry name" value="lambda repressor-like DNA-binding domains"/>
    <property type="match status" value="1"/>
</dbReference>
<dbReference type="PANTHER" id="PTHR43304:SF1">
    <property type="entry name" value="PAC DOMAIN-CONTAINING PROTEIN"/>
    <property type="match status" value="1"/>
</dbReference>
<dbReference type="EC" id="2.7.13.3" evidence="2"/>
<dbReference type="InterPro" id="IPR000014">
    <property type="entry name" value="PAS"/>
</dbReference>
<dbReference type="InterPro" id="IPR013655">
    <property type="entry name" value="PAS_fold_3"/>
</dbReference>
<keyword evidence="5" id="KW-0418">Kinase</keyword>
<evidence type="ECO:0000313" key="8">
    <source>
        <dbReference type="EMBL" id="KAB1081265.1"/>
    </source>
</evidence>
<evidence type="ECO:0000256" key="4">
    <source>
        <dbReference type="ARBA" id="ARBA00022679"/>
    </source>
</evidence>
<protein>
    <recommendedName>
        <fullName evidence="2">histidine kinase</fullName>
        <ecNumber evidence="2">2.7.13.3</ecNumber>
    </recommendedName>
</protein>
<evidence type="ECO:0000256" key="1">
    <source>
        <dbReference type="ARBA" id="ARBA00000085"/>
    </source>
</evidence>
<dbReference type="PANTHER" id="PTHR43304">
    <property type="entry name" value="PHYTOCHROME-LIKE PROTEIN CPH1"/>
    <property type="match status" value="1"/>
</dbReference>
<evidence type="ECO:0000256" key="5">
    <source>
        <dbReference type="ARBA" id="ARBA00022777"/>
    </source>
</evidence>
<dbReference type="InterPro" id="IPR052162">
    <property type="entry name" value="Sensor_kinase/Photoreceptor"/>
</dbReference>
<evidence type="ECO:0000259" key="6">
    <source>
        <dbReference type="PROSITE" id="PS50113"/>
    </source>
</evidence>
<dbReference type="EMBL" id="VZZK01000002">
    <property type="protein sequence ID" value="KAB1081265.1"/>
    <property type="molecule type" value="Genomic_DNA"/>
</dbReference>
<dbReference type="GO" id="GO:0003677">
    <property type="term" value="F:DNA binding"/>
    <property type="evidence" value="ECO:0007669"/>
    <property type="project" value="InterPro"/>
</dbReference>
<dbReference type="SUPFAM" id="SSF47413">
    <property type="entry name" value="lambda repressor-like DNA-binding domains"/>
    <property type="match status" value="1"/>
</dbReference>
<evidence type="ECO:0000256" key="2">
    <source>
        <dbReference type="ARBA" id="ARBA00012438"/>
    </source>
</evidence>
<dbReference type="PROSITE" id="PS50113">
    <property type="entry name" value="PAC"/>
    <property type="match status" value="1"/>
</dbReference>
<dbReference type="CDD" id="cd00093">
    <property type="entry name" value="HTH_XRE"/>
    <property type="match status" value="1"/>
</dbReference>
<dbReference type="SUPFAM" id="SSF55785">
    <property type="entry name" value="PYP-like sensor domain (PAS domain)"/>
    <property type="match status" value="1"/>
</dbReference>
<comment type="caution">
    <text evidence="8">The sequence shown here is derived from an EMBL/GenBank/DDBJ whole genome shotgun (WGS) entry which is preliminary data.</text>
</comment>
<feature type="domain" description="HTH cro/C1-type" evidence="7">
    <location>
        <begin position="282"/>
        <end position="311"/>
    </location>
</feature>
<dbReference type="InterPro" id="IPR000700">
    <property type="entry name" value="PAS-assoc_C"/>
</dbReference>
<feature type="domain" description="PAC" evidence="6">
    <location>
        <begin position="88"/>
        <end position="140"/>
    </location>
</feature>
<keyword evidence="4" id="KW-0808">Transferase</keyword>
<accession>A0A6L3T389</accession>
<dbReference type="Gene3D" id="3.30.450.20">
    <property type="entry name" value="PAS domain"/>
    <property type="match status" value="1"/>
</dbReference>
<dbReference type="Pfam" id="PF08447">
    <property type="entry name" value="PAS_3"/>
    <property type="match status" value="1"/>
</dbReference>
<evidence type="ECO:0000256" key="3">
    <source>
        <dbReference type="ARBA" id="ARBA00022553"/>
    </source>
</evidence>
<gene>
    <name evidence="8" type="ORF">F6X53_02865</name>
</gene>
<organism evidence="8 9">
    <name type="scientific">Methylobacterium soli</name>
    <dbReference type="NCBI Taxonomy" id="553447"/>
    <lineage>
        <taxon>Bacteria</taxon>
        <taxon>Pseudomonadati</taxon>
        <taxon>Pseudomonadota</taxon>
        <taxon>Alphaproteobacteria</taxon>
        <taxon>Hyphomicrobiales</taxon>
        <taxon>Methylobacteriaceae</taxon>
        <taxon>Methylobacterium</taxon>
    </lineage>
</organism>
<keyword evidence="9" id="KW-1185">Reference proteome</keyword>
<reference evidence="8 9" key="1">
    <citation type="submission" date="2019-09" db="EMBL/GenBank/DDBJ databases">
        <title>YIM 48816 draft genome.</title>
        <authorList>
            <person name="Jiang L."/>
        </authorList>
    </citation>
    <scope>NUCLEOTIDE SEQUENCE [LARGE SCALE GENOMIC DNA]</scope>
    <source>
        <strain evidence="8 9">YIM 48816</strain>
    </source>
</reference>
<dbReference type="Proteomes" id="UP000474159">
    <property type="component" value="Unassembled WGS sequence"/>
</dbReference>
<evidence type="ECO:0000259" key="7">
    <source>
        <dbReference type="PROSITE" id="PS50943"/>
    </source>
</evidence>
<dbReference type="AlphaFoldDB" id="A0A6L3T389"/>
<comment type="catalytic activity">
    <reaction evidence="1">
        <text>ATP + protein L-histidine = ADP + protein N-phospho-L-histidine.</text>
        <dbReference type="EC" id="2.7.13.3"/>
    </reaction>
</comment>
<dbReference type="PROSITE" id="PS50943">
    <property type="entry name" value="HTH_CROC1"/>
    <property type="match status" value="1"/>
</dbReference>
<dbReference type="GO" id="GO:0004673">
    <property type="term" value="F:protein histidine kinase activity"/>
    <property type="evidence" value="ECO:0007669"/>
    <property type="project" value="UniProtKB-EC"/>
</dbReference>
<dbReference type="InterPro" id="IPR001387">
    <property type="entry name" value="Cro/C1-type_HTH"/>
</dbReference>
<dbReference type="InterPro" id="IPR035965">
    <property type="entry name" value="PAS-like_dom_sf"/>
</dbReference>
<name>A0A6L3T389_9HYPH</name>
<sequence>MGMRLSAETLAFSSREFLRLIERIGLTGTWGWTFATHEHVWSPGVFHILGLEPGFVHPSYALLCSLVHPEDRNILDTEAEIKWDGLPRNHTVRIVRPDGSVRIVECRSEVFVGPDGRPRAARGLLLDVTDQERLNQVLARERAIGRALFEEARIFSFRRSFSPAPEATDPFAPPPEAVILTGLPYEHMAEDSFRVMPIDAREASRENFEVGYARGQPFTQVHPFILVGGQRADFRTSPVPIRDRDGLIEEWILFVRPAVGRALRATGQGRQALETMVEGRHLRAARNLLGWTMMDLAQASGLSFSTVRRLEEDGESTAARSRHRAVAALRAAGILFSLIDGDLLAVARI</sequence>